<protein>
    <recommendedName>
        <fullName evidence="6">SHSP domain-containing protein</fullName>
    </recommendedName>
</protein>
<keyword evidence="2" id="KW-0408">Iron</keyword>
<gene>
    <name evidence="7" type="ORF">FEM48_Zijuj04G0015600</name>
</gene>
<dbReference type="EMBL" id="JAEACU010000004">
    <property type="protein sequence ID" value="KAH7532400.1"/>
    <property type="molecule type" value="Genomic_DNA"/>
</dbReference>
<dbReference type="Pfam" id="PF06155">
    <property type="entry name" value="GBBH-like_N"/>
    <property type="match status" value="1"/>
</dbReference>
<comment type="caution">
    <text evidence="7">The sequence shown here is derived from an EMBL/GenBank/DDBJ whole genome shotgun (WGS) entry which is preliminary data.</text>
</comment>
<dbReference type="GO" id="GO:0009408">
    <property type="term" value="P:response to heat"/>
    <property type="evidence" value="ECO:0007669"/>
    <property type="project" value="InterPro"/>
</dbReference>
<dbReference type="InterPro" id="IPR002068">
    <property type="entry name" value="A-crystallin/Hsp20_dom"/>
</dbReference>
<comment type="similarity">
    <text evidence="4 5">Belongs to the small heat shock protein (HSP20) family.</text>
</comment>
<dbReference type="PANTHER" id="PTHR46733">
    <property type="entry name" value="26.5 KDA HEAT SHOCK PROTEIN, MITOCHONDRIAL"/>
    <property type="match status" value="1"/>
</dbReference>
<dbReference type="Pfam" id="PF00011">
    <property type="entry name" value="HSP20"/>
    <property type="match status" value="1"/>
</dbReference>
<dbReference type="Gene3D" id="3.30.2020.30">
    <property type="match status" value="1"/>
</dbReference>
<dbReference type="InterPro" id="IPR008978">
    <property type="entry name" value="HSP20-like_chaperone"/>
</dbReference>
<keyword evidence="1" id="KW-0479">Metal-binding</keyword>
<dbReference type="InterPro" id="IPR010376">
    <property type="entry name" value="GBBH-like_N"/>
</dbReference>
<accession>A0A978VH31</accession>
<dbReference type="SUPFAM" id="SSF49764">
    <property type="entry name" value="HSP20-like chaperones"/>
    <property type="match status" value="1"/>
</dbReference>
<dbReference type="PANTHER" id="PTHR46733:SF2">
    <property type="entry name" value="25.3 KDA HEAT SHOCK PROTEIN, CHLOROPLASTIC-LIKE"/>
    <property type="match status" value="1"/>
</dbReference>
<dbReference type="InterPro" id="IPR044587">
    <property type="entry name" value="HSP21-like"/>
</dbReference>
<reference evidence="7" key="1">
    <citation type="journal article" date="2021" name="Front. Plant Sci.">
        <title>Chromosome-Scale Genome Assembly for Chinese Sour Jujube and Insights Into Its Genome Evolution and Domestication Signature.</title>
        <authorList>
            <person name="Shen L.-Y."/>
            <person name="Luo H."/>
            <person name="Wang X.-L."/>
            <person name="Wang X.-M."/>
            <person name="Qiu X.-J."/>
            <person name="Liu H."/>
            <person name="Zhou S.-S."/>
            <person name="Jia K.-H."/>
            <person name="Nie S."/>
            <person name="Bao Y.-T."/>
            <person name="Zhang R.-G."/>
            <person name="Yun Q.-Z."/>
            <person name="Chai Y.-H."/>
            <person name="Lu J.-Y."/>
            <person name="Li Y."/>
            <person name="Zhao S.-W."/>
            <person name="Mao J.-F."/>
            <person name="Jia S.-G."/>
            <person name="Mao Y.-M."/>
        </authorList>
    </citation>
    <scope>NUCLEOTIDE SEQUENCE</scope>
    <source>
        <strain evidence="7">AT0</strain>
        <tissue evidence="7">Leaf</tissue>
    </source>
</reference>
<sequence>MRSGLEGGEDRKGRMLAMQSVSRRIHSMVDAPRLTKFFLEAPQSVKVEFSNGSVFNLSAEFLRIHSPAADGKLRSIGGEKVISGRRHVGIMSAEPVGNYGVSNSDTPKMASSLSTLGVHTPLSHVRILKFPPSPTTNSRAFYAHAKANAGEGRDSMVRSRGVTQQQLQPNEQSAQASLKGIWDWYPTARTVPQTVDTMESLTLTEDPSTSAKRRTPWAIKEREQDYKIRFDMPGMTKNDVRVWVEENMLVVKAEKVMPKDHTEEEIWPTKSFGRYNSRIALPENIEFEKIKAEVKDGVLYITIPKATITSKIVNINVE</sequence>
<evidence type="ECO:0000256" key="5">
    <source>
        <dbReference type="RuleBase" id="RU003616"/>
    </source>
</evidence>
<feature type="domain" description="SHSP" evidence="6">
    <location>
        <begin position="208"/>
        <end position="318"/>
    </location>
</feature>
<name>A0A978VH31_ZIZJJ</name>
<dbReference type="PROSITE" id="PS01031">
    <property type="entry name" value="SHSP"/>
    <property type="match status" value="1"/>
</dbReference>
<evidence type="ECO:0000259" key="6">
    <source>
        <dbReference type="PROSITE" id="PS01031"/>
    </source>
</evidence>
<dbReference type="AlphaFoldDB" id="A0A978VH31"/>
<dbReference type="Gene3D" id="2.60.40.790">
    <property type="match status" value="1"/>
</dbReference>
<evidence type="ECO:0000256" key="4">
    <source>
        <dbReference type="PROSITE-ProRule" id="PRU00285"/>
    </source>
</evidence>
<organism evidence="7 8">
    <name type="scientific">Ziziphus jujuba var. spinosa</name>
    <dbReference type="NCBI Taxonomy" id="714518"/>
    <lineage>
        <taxon>Eukaryota</taxon>
        <taxon>Viridiplantae</taxon>
        <taxon>Streptophyta</taxon>
        <taxon>Embryophyta</taxon>
        <taxon>Tracheophyta</taxon>
        <taxon>Spermatophyta</taxon>
        <taxon>Magnoliopsida</taxon>
        <taxon>eudicotyledons</taxon>
        <taxon>Gunneridae</taxon>
        <taxon>Pentapetalae</taxon>
        <taxon>rosids</taxon>
        <taxon>fabids</taxon>
        <taxon>Rosales</taxon>
        <taxon>Rhamnaceae</taxon>
        <taxon>Paliureae</taxon>
        <taxon>Ziziphus</taxon>
    </lineage>
</organism>
<dbReference type="GO" id="GO:0046872">
    <property type="term" value="F:metal ion binding"/>
    <property type="evidence" value="ECO:0007669"/>
    <property type="project" value="UniProtKB-KW"/>
</dbReference>
<evidence type="ECO:0000256" key="1">
    <source>
        <dbReference type="ARBA" id="ARBA00022723"/>
    </source>
</evidence>
<evidence type="ECO:0000313" key="7">
    <source>
        <dbReference type="EMBL" id="KAH7532400.1"/>
    </source>
</evidence>
<proteinExistence type="inferred from homology"/>
<keyword evidence="3" id="KW-0346">Stress response</keyword>
<evidence type="ECO:0000256" key="2">
    <source>
        <dbReference type="ARBA" id="ARBA00023004"/>
    </source>
</evidence>
<dbReference type="CDD" id="cd06464">
    <property type="entry name" value="ACD_sHsps-like"/>
    <property type="match status" value="1"/>
</dbReference>
<evidence type="ECO:0000256" key="3">
    <source>
        <dbReference type="ARBA" id="ARBA00023016"/>
    </source>
</evidence>
<dbReference type="Proteomes" id="UP000813462">
    <property type="component" value="Unassembled WGS sequence"/>
</dbReference>
<dbReference type="InterPro" id="IPR038492">
    <property type="entry name" value="GBBH-like_N_sf"/>
</dbReference>
<evidence type="ECO:0000313" key="8">
    <source>
        <dbReference type="Proteomes" id="UP000813462"/>
    </source>
</evidence>